<evidence type="ECO:0000313" key="2">
    <source>
        <dbReference type="Proteomes" id="UP000018143"/>
    </source>
</evidence>
<gene>
    <name evidence="1" type="ORF">HFN_0270</name>
</gene>
<name>T1CQW6_9HELI</name>
<reference evidence="1 2" key="1">
    <citation type="journal article" date="2013" name="Genome Announc.">
        <title>Draft Genome Sequence of Helicobacter fennelliae Strain MRY12-0050, Isolated from a Bacteremia Patient.</title>
        <authorList>
            <person name="Rimbara E."/>
            <person name="Matsui M."/>
            <person name="Mori S."/>
            <person name="Suzuki S."/>
            <person name="Suzuki M."/>
            <person name="Kim H."/>
            <person name="Sekizuka T."/>
            <person name="Kuroda M."/>
            <person name="Shibayama K."/>
        </authorList>
    </citation>
    <scope>NUCLEOTIDE SEQUENCE [LARGE SCALE GENOMIC DNA]</scope>
    <source>
        <strain evidence="1 2">MRY12-0050</strain>
    </source>
</reference>
<comment type="caution">
    <text evidence="1">The sequence shown here is derived from an EMBL/GenBank/DDBJ whole genome shotgun (WGS) entry which is preliminary data.</text>
</comment>
<evidence type="ECO:0000313" key="1">
    <source>
        <dbReference type="EMBL" id="GAD19139.1"/>
    </source>
</evidence>
<dbReference type="AlphaFoldDB" id="T1CQW6"/>
<protein>
    <submittedName>
        <fullName evidence="1">Uncharacterized protein</fullName>
    </submittedName>
</protein>
<organism evidence="1 2">
    <name type="scientific">Helicobacter fennelliae MRY12-0050</name>
    <dbReference type="NCBI Taxonomy" id="1325130"/>
    <lineage>
        <taxon>Bacteria</taxon>
        <taxon>Pseudomonadati</taxon>
        <taxon>Campylobacterota</taxon>
        <taxon>Epsilonproteobacteria</taxon>
        <taxon>Campylobacterales</taxon>
        <taxon>Helicobacteraceae</taxon>
        <taxon>Helicobacter</taxon>
    </lineage>
</organism>
<dbReference type="Proteomes" id="UP000018143">
    <property type="component" value="Unassembled WGS sequence"/>
</dbReference>
<sequence length="37" mass="4549">MRRNESSEQIHKIYQKSRIWVSWKLESKSQTMPFLPV</sequence>
<keyword evidence="2" id="KW-1185">Reference proteome</keyword>
<proteinExistence type="predicted"/>
<dbReference type="EMBL" id="BASD01000018">
    <property type="protein sequence ID" value="GAD19139.1"/>
    <property type="molecule type" value="Genomic_DNA"/>
</dbReference>
<accession>T1CQW6</accession>